<dbReference type="SUPFAM" id="SSF74653">
    <property type="entry name" value="TolA/TonB C-terminal domain"/>
    <property type="match status" value="1"/>
</dbReference>
<evidence type="ECO:0000256" key="1">
    <source>
        <dbReference type="ARBA" id="ARBA00022448"/>
    </source>
</evidence>
<protein>
    <submittedName>
        <fullName evidence="5">Putative TonB-dependent siderophore receptor</fullName>
    </submittedName>
</protein>
<proteinExistence type="predicted"/>
<dbReference type="KEGG" id="pprc:PFLCHA0_c28030"/>
<keyword evidence="5" id="KW-0675">Receptor</keyword>
<dbReference type="Gene3D" id="3.55.50.30">
    <property type="match status" value="1"/>
</dbReference>
<keyword evidence="2" id="KW-0472">Membrane</keyword>
<evidence type="ECO:0000313" key="6">
    <source>
        <dbReference type="Proteomes" id="UP000013940"/>
    </source>
</evidence>
<reference evidence="6" key="1">
    <citation type="journal article" date="2014" name="Genome Announc.">
        <title>Full-genome sequence of the plant growth-promoting bacterium Pseudomonas protegens CHA0.</title>
        <authorList>
            <person name="Jousset A."/>
            <person name="Schuldes J."/>
            <person name="Keel C."/>
            <person name="Maurhofer M."/>
            <person name="Daniel R."/>
            <person name="Scheu S."/>
            <person name="Thuermer A."/>
        </authorList>
    </citation>
    <scope>NUCLEOTIDE SEQUENCE [LARGE SCALE GENOMIC DNA]</scope>
    <source>
        <strain evidence="6">DSM 19095 / LMG 27888 / CFBP 6595 / CHA0</strain>
    </source>
</reference>
<dbReference type="AlphaFoldDB" id="A0A2C9ELN9"/>
<dbReference type="InterPro" id="IPR011662">
    <property type="entry name" value="Secretin/TonB_short_N"/>
</dbReference>
<dbReference type="Pfam" id="PF07660">
    <property type="entry name" value="STN"/>
    <property type="match status" value="1"/>
</dbReference>
<keyword evidence="1" id="KW-0813">Transport</keyword>
<sequence>MTLFRDWTAVQRRRAQVGRWTSLHGGLATCVVALGLLLWMPAGWAQGTPGGPPRVDSQALLALEIPAQNLADALELFSRATGMAVLVDRELTRGRRSVGINGHYSAREGLSRLLAGSGLMARYARSDAFTLQVPQATQPAVQPGAAGSRAARLNSSYASALQRAVERSLCGSALTRPGSFRALLQLWIGGDGAVQHSRLVSSTGDLQRDEALVQRLAQTRVERQAPSSLRQPLTLLLIPDTTGKRMDCKEWEGASGV</sequence>
<dbReference type="Proteomes" id="UP000013940">
    <property type="component" value="Chromosome"/>
</dbReference>
<dbReference type="EMBL" id="CP003190">
    <property type="protein sequence ID" value="AGL84574.1"/>
    <property type="molecule type" value="Genomic_DNA"/>
</dbReference>
<keyword evidence="3" id="KW-0998">Cell outer membrane</keyword>
<gene>
    <name evidence="5" type="ORF">PFLCHA0_c28030</name>
</gene>
<dbReference type="eggNOG" id="COG4773">
    <property type="taxonomic scope" value="Bacteria"/>
</dbReference>
<dbReference type="HOGENOM" id="CLU_088938_0_0_6"/>
<evidence type="ECO:0000313" key="5">
    <source>
        <dbReference type="EMBL" id="AGL84574.1"/>
    </source>
</evidence>
<evidence type="ECO:0000259" key="4">
    <source>
        <dbReference type="SMART" id="SM00965"/>
    </source>
</evidence>
<name>A0A2C9ELN9_PSEPH</name>
<evidence type="ECO:0000256" key="3">
    <source>
        <dbReference type="ARBA" id="ARBA00023237"/>
    </source>
</evidence>
<dbReference type="SMART" id="SM00965">
    <property type="entry name" value="STN"/>
    <property type="match status" value="1"/>
</dbReference>
<evidence type="ECO:0000256" key="2">
    <source>
        <dbReference type="ARBA" id="ARBA00023136"/>
    </source>
</evidence>
<organism evidence="5 6">
    <name type="scientific">Pseudomonas protegens (strain DSM 19095 / LMG 27888 / CFBP 6595 / CHA0)</name>
    <dbReference type="NCBI Taxonomy" id="1124983"/>
    <lineage>
        <taxon>Bacteria</taxon>
        <taxon>Pseudomonadati</taxon>
        <taxon>Pseudomonadota</taxon>
        <taxon>Gammaproteobacteria</taxon>
        <taxon>Pseudomonadales</taxon>
        <taxon>Pseudomonadaceae</taxon>
        <taxon>Pseudomonas</taxon>
    </lineage>
</organism>
<feature type="domain" description="Secretin/TonB short N-terminal" evidence="4">
    <location>
        <begin position="83"/>
        <end position="134"/>
    </location>
</feature>
<accession>A0A2C9ELN9</accession>
<dbReference type="GO" id="GO:0019867">
    <property type="term" value="C:outer membrane"/>
    <property type="evidence" value="ECO:0007669"/>
    <property type="project" value="InterPro"/>
</dbReference>